<organism evidence="3 4">
    <name type="scientific">Candidatus Cetobacterium colombiensis</name>
    <dbReference type="NCBI Taxonomy" id="3073100"/>
    <lineage>
        <taxon>Bacteria</taxon>
        <taxon>Fusobacteriati</taxon>
        <taxon>Fusobacteriota</taxon>
        <taxon>Fusobacteriia</taxon>
        <taxon>Fusobacteriales</taxon>
        <taxon>Fusobacteriaceae</taxon>
        <taxon>Cetobacterium</taxon>
    </lineage>
</organism>
<proteinExistence type="inferred from homology"/>
<accession>A0ABU4W7I5</accession>
<dbReference type="PANTHER" id="PTHR33219">
    <property type="entry name" value="YLMG HOMOLOG PROTEIN 2, CHLOROPLASTIC"/>
    <property type="match status" value="1"/>
</dbReference>
<dbReference type="Proteomes" id="UP001279681">
    <property type="component" value="Unassembled WGS sequence"/>
</dbReference>
<reference evidence="4" key="1">
    <citation type="submission" date="2023-07" db="EMBL/GenBank/DDBJ databases">
        <authorList>
            <person name="Colorado M.A."/>
            <person name="Villamil L.M."/>
            <person name="Melo J.F."/>
            <person name="Rodriguez J.A."/>
            <person name="Ruiz R.Y."/>
        </authorList>
    </citation>
    <scope>NUCLEOTIDE SEQUENCE [LARGE SCALE GENOMIC DNA]</scope>
    <source>
        <strain evidence="4">C33</strain>
    </source>
</reference>
<evidence type="ECO:0000313" key="4">
    <source>
        <dbReference type="Proteomes" id="UP001279681"/>
    </source>
</evidence>
<dbReference type="InterPro" id="IPR003425">
    <property type="entry name" value="CCB3/YggT"/>
</dbReference>
<dbReference type="Pfam" id="PF02325">
    <property type="entry name" value="CCB3_YggT"/>
    <property type="match status" value="1"/>
</dbReference>
<keyword evidence="4" id="KW-1185">Reference proteome</keyword>
<dbReference type="EMBL" id="JAVIKH010000003">
    <property type="protein sequence ID" value="MDX8335505.1"/>
    <property type="molecule type" value="Genomic_DNA"/>
</dbReference>
<feature type="transmembrane region" description="Helical" evidence="2">
    <location>
        <begin position="64"/>
        <end position="83"/>
    </location>
</feature>
<feature type="transmembrane region" description="Helical" evidence="2">
    <location>
        <begin position="7"/>
        <end position="29"/>
    </location>
</feature>
<gene>
    <name evidence="3" type="ORF">RFV38_03160</name>
</gene>
<comment type="caution">
    <text evidence="3">The sequence shown here is derived from an EMBL/GenBank/DDBJ whole genome shotgun (WGS) entry which is preliminary data.</text>
</comment>
<sequence length="84" mass="9876">MGLIYRIINLAFEIMNILILIRIVISWLAPYSRNDFTNLVYAITEPILKPFRTLIPMGNVRIDLSPVLAYFALKILRYIIFYLL</sequence>
<keyword evidence="2" id="KW-0812">Transmembrane</keyword>
<dbReference type="PANTHER" id="PTHR33219:SF14">
    <property type="entry name" value="PROTEIN COFACTOR ASSEMBLY OF COMPLEX C SUBUNIT B CCB3, CHLOROPLASTIC-RELATED"/>
    <property type="match status" value="1"/>
</dbReference>
<evidence type="ECO:0000256" key="2">
    <source>
        <dbReference type="SAM" id="Phobius"/>
    </source>
</evidence>
<keyword evidence="2" id="KW-0472">Membrane</keyword>
<evidence type="ECO:0000313" key="3">
    <source>
        <dbReference type="EMBL" id="MDX8335505.1"/>
    </source>
</evidence>
<evidence type="ECO:0000256" key="1">
    <source>
        <dbReference type="ARBA" id="ARBA00010894"/>
    </source>
</evidence>
<comment type="similarity">
    <text evidence="1">Belongs to the YggT family.</text>
</comment>
<dbReference type="RefSeq" id="WP_320312914.1">
    <property type="nucleotide sequence ID" value="NZ_JAVIKH010000003.1"/>
</dbReference>
<keyword evidence="2" id="KW-1133">Transmembrane helix</keyword>
<protein>
    <submittedName>
        <fullName evidence="3">YggT family protein</fullName>
    </submittedName>
</protein>
<name>A0ABU4W7I5_9FUSO</name>